<name>A0A7S4B3P8_CHRCT</name>
<dbReference type="GO" id="GO:0008239">
    <property type="term" value="F:dipeptidyl-peptidase activity"/>
    <property type="evidence" value="ECO:0007669"/>
    <property type="project" value="InterPro"/>
</dbReference>
<dbReference type="SUPFAM" id="SSF49785">
    <property type="entry name" value="Galactose-binding domain-like"/>
    <property type="match status" value="1"/>
</dbReference>
<protein>
    <recommendedName>
        <fullName evidence="3">Xaa-Pro dipeptidyl-peptidase C-terminal domain-containing protein</fullName>
    </recommendedName>
</protein>
<organism evidence="4">
    <name type="scientific">Chrysotila carterae</name>
    <name type="common">Marine alga</name>
    <name type="synonym">Syracosphaera carterae</name>
    <dbReference type="NCBI Taxonomy" id="13221"/>
    <lineage>
        <taxon>Eukaryota</taxon>
        <taxon>Haptista</taxon>
        <taxon>Haptophyta</taxon>
        <taxon>Prymnesiophyceae</taxon>
        <taxon>Isochrysidales</taxon>
        <taxon>Isochrysidaceae</taxon>
        <taxon>Chrysotila</taxon>
    </lineage>
</organism>
<dbReference type="Gene3D" id="3.40.50.1820">
    <property type="entry name" value="alpha/beta hydrolase"/>
    <property type="match status" value="1"/>
</dbReference>
<dbReference type="AlphaFoldDB" id="A0A7S4B3P8"/>
<dbReference type="InterPro" id="IPR000383">
    <property type="entry name" value="Xaa-Pro-like_dom"/>
</dbReference>
<dbReference type="InterPro" id="IPR050261">
    <property type="entry name" value="FrsA_esterase"/>
</dbReference>
<feature type="chain" id="PRO_5031279379" description="Xaa-Pro dipeptidyl-peptidase C-terminal domain-containing protein" evidence="2">
    <location>
        <begin position="18"/>
        <end position="609"/>
    </location>
</feature>
<gene>
    <name evidence="4" type="ORF">PCAR00345_LOCUS5470</name>
</gene>
<keyword evidence="1" id="KW-0378">Hydrolase</keyword>
<dbReference type="SUPFAM" id="SSF53474">
    <property type="entry name" value="alpha/beta-Hydrolases"/>
    <property type="match status" value="1"/>
</dbReference>
<proteinExistence type="predicted"/>
<feature type="signal peptide" evidence="2">
    <location>
        <begin position="1"/>
        <end position="17"/>
    </location>
</feature>
<evidence type="ECO:0000256" key="1">
    <source>
        <dbReference type="ARBA" id="ARBA00022801"/>
    </source>
</evidence>
<dbReference type="SMART" id="SM00939">
    <property type="entry name" value="PepX_C"/>
    <property type="match status" value="1"/>
</dbReference>
<dbReference type="Pfam" id="PF08530">
    <property type="entry name" value="PepX_C"/>
    <property type="match status" value="1"/>
</dbReference>
<evidence type="ECO:0000256" key="2">
    <source>
        <dbReference type="SAM" id="SignalP"/>
    </source>
</evidence>
<dbReference type="PANTHER" id="PTHR22946">
    <property type="entry name" value="DIENELACTONE HYDROLASE DOMAIN-CONTAINING PROTEIN-RELATED"/>
    <property type="match status" value="1"/>
</dbReference>
<dbReference type="GO" id="GO:0016788">
    <property type="term" value="F:hydrolase activity, acting on ester bonds"/>
    <property type="evidence" value="ECO:0007669"/>
    <property type="project" value="UniProtKB-ARBA"/>
</dbReference>
<dbReference type="InterPro" id="IPR013736">
    <property type="entry name" value="Xaa-Pro_dipept_C"/>
</dbReference>
<dbReference type="PANTHER" id="PTHR22946:SF9">
    <property type="entry name" value="POLYKETIDE TRANSFERASE AF380"/>
    <property type="match status" value="1"/>
</dbReference>
<accession>A0A7S4B3P8</accession>
<dbReference type="Gene3D" id="2.60.120.260">
    <property type="entry name" value="Galactose-binding domain-like"/>
    <property type="match status" value="1"/>
</dbReference>
<evidence type="ECO:0000259" key="3">
    <source>
        <dbReference type="SMART" id="SM00939"/>
    </source>
</evidence>
<reference evidence="4" key="1">
    <citation type="submission" date="2021-01" db="EMBL/GenBank/DDBJ databases">
        <authorList>
            <person name="Corre E."/>
            <person name="Pelletier E."/>
            <person name="Niang G."/>
            <person name="Scheremetjew M."/>
            <person name="Finn R."/>
            <person name="Kale V."/>
            <person name="Holt S."/>
            <person name="Cochrane G."/>
            <person name="Meng A."/>
            <person name="Brown T."/>
            <person name="Cohen L."/>
        </authorList>
    </citation>
    <scope>NUCLEOTIDE SEQUENCE</scope>
    <source>
        <strain evidence="4">CCMP645</strain>
    </source>
</reference>
<dbReference type="EMBL" id="HBIZ01009327">
    <property type="protein sequence ID" value="CAE0752883.1"/>
    <property type="molecule type" value="Transcribed_RNA"/>
</dbReference>
<dbReference type="InterPro" id="IPR008979">
    <property type="entry name" value="Galactose-bd-like_sf"/>
</dbReference>
<sequence>MSMKGLVLICHAHFALALPVVHVIHPFTWLASKSGLPGTIRSTLQPNPPAPIALPYKVEWISLGIPSFDGILLRARIGVPQLDTSGKDIMAGPLSRAPDKLAQVVRFPVVLMANSWSMPNVEYFGKQLQWAERGYIVVEYDARGWWGSGGDVDLAGPDDMRDISALIDYVLKRQDDWHVNVSAIATCGISYGGGLAVLGAAHDARVVAAASLSGWGNLTDALYPNETPNKAWEKLLVEAGRFTGRFTDELTRVWAQITNRQNVSKVVSWADRRSPVTYARVLASRHVPVFISNNFEDRLFRPEMAATYRQALEGAGVNTFFMLNQGIHAWAEMGGLADMPHNAVFDKVLAWLDCHLKGIASPGLRATPVALQPRQLSLTGPVRKHIFFDAWPAPAIASTRYSLAPRGALRHFGAIRPESAEQALGSSKANITSIDFVAADADDIYFSRYSGLSAGIPIVSELLQVAIRAPIAVNLLLTDARHSIVYMSAPILAQRMLCGTPNVTLFVTPNRGSFQLLSYLYAVDATGMGTLLTHAPRSVWEDEGVVPGAMTSLHISMRTLCTQLSPGVELALGIDTYSPAYTPSNTDAHLAVRIHGNGLSTLDLPWLQA</sequence>
<dbReference type="InterPro" id="IPR029058">
    <property type="entry name" value="AB_hydrolase_fold"/>
</dbReference>
<dbReference type="Pfam" id="PF02129">
    <property type="entry name" value="Peptidase_S15"/>
    <property type="match status" value="1"/>
</dbReference>
<evidence type="ECO:0000313" key="4">
    <source>
        <dbReference type="EMBL" id="CAE0752883.1"/>
    </source>
</evidence>
<feature type="domain" description="Xaa-Pro dipeptidyl-peptidase C-terminal" evidence="3">
    <location>
        <begin position="349"/>
        <end position="603"/>
    </location>
</feature>
<keyword evidence="2" id="KW-0732">Signal</keyword>